<sequence>MQACCQEQYSNGSEQAITDGSGCNDWQCYNPNTGNVDGGINVSECCQVTYSNGAAYSGCSGGEYGWTCYAP</sequence>
<name>A0A2T3ZGF9_TRIA4</name>
<organism evidence="1 2">
    <name type="scientific">Trichoderma asperellum (strain ATCC 204424 / CBS 433.97 / NBRC 101777)</name>
    <dbReference type="NCBI Taxonomy" id="1042311"/>
    <lineage>
        <taxon>Eukaryota</taxon>
        <taxon>Fungi</taxon>
        <taxon>Dikarya</taxon>
        <taxon>Ascomycota</taxon>
        <taxon>Pezizomycotina</taxon>
        <taxon>Sordariomycetes</taxon>
        <taxon>Hypocreomycetidae</taxon>
        <taxon>Hypocreales</taxon>
        <taxon>Hypocreaceae</taxon>
        <taxon>Trichoderma</taxon>
    </lineage>
</organism>
<dbReference type="Proteomes" id="UP000240493">
    <property type="component" value="Unassembled WGS sequence"/>
</dbReference>
<gene>
    <name evidence="1" type="ORF">M441DRAFT_55014</name>
</gene>
<dbReference type="EMBL" id="KZ679258">
    <property type="protein sequence ID" value="PTB43894.1"/>
    <property type="molecule type" value="Genomic_DNA"/>
</dbReference>
<protein>
    <submittedName>
        <fullName evidence="1">Uncharacterized protein</fullName>
    </submittedName>
</protein>
<reference evidence="1 2" key="1">
    <citation type="submission" date="2016-07" db="EMBL/GenBank/DDBJ databases">
        <title>Multiple horizontal gene transfer events from other fungi enriched the ability of initially mycotrophic Trichoderma (Ascomycota) to feed on dead plant biomass.</title>
        <authorList>
            <consortium name="DOE Joint Genome Institute"/>
            <person name="Aerts A."/>
            <person name="Atanasova L."/>
            <person name="Chenthamara K."/>
            <person name="Zhang J."/>
            <person name="Grujic M."/>
            <person name="Henrissat B."/>
            <person name="Kuo A."/>
            <person name="Salamov A."/>
            <person name="Lipzen A."/>
            <person name="Labutti K."/>
            <person name="Barry K."/>
            <person name="Miao Y."/>
            <person name="Rahimi M.J."/>
            <person name="Shen Q."/>
            <person name="Grigoriev I.V."/>
            <person name="Kubicek C.P."/>
            <person name="Druzhinina I.S."/>
        </authorList>
    </citation>
    <scope>NUCLEOTIDE SEQUENCE [LARGE SCALE GENOMIC DNA]</scope>
    <source>
        <strain evidence="1 2">CBS 433.97</strain>
    </source>
</reference>
<dbReference type="OrthoDB" id="3584383at2759"/>
<accession>A0A2T3ZGF9</accession>
<keyword evidence="2" id="KW-1185">Reference proteome</keyword>
<dbReference type="AlphaFoldDB" id="A0A2T3ZGF9"/>
<evidence type="ECO:0000313" key="1">
    <source>
        <dbReference type="EMBL" id="PTB43894.1"/>
    </source>
</evidence>
<proteinExistence type="predicted"/>
<evidence type="ECO:0000313" key="2">
    <source>
        <dbReference type="Proteomes" id="UP000240493"/>
    </source>
</evidence>